<dbReference type="RefSeq" id="WP_188692093.1">
    <property type="nucleotide sequence ID" value="NZ_BMLS01000002.1"/>
</dbReference>
<reference evidence="2" key="1">
    <citation type="journal article" date="2014" name="Int. J. Syst. Evol. Microbiol.">
        <title>Complete genome sequence of Corynebacterium casei LMG S-19264T (=DSM 44701T), isolated from a smear-ripened cheese.</title>
        <authorList>
            <consortium name="US DOE Joint Genome Institute (JGI-PGF)"/>
            <person name="Walter F."/>
            <person name="Albersmeier A."/>
            <person name="Kalinowski J."/>
            <person name="Ruckert C."/>
        </authorList>
    </citation>
    <scope>NUCLEOTIDE SEQUENCE</scope>
    <source>
        <strain evidence="2">CGMCC 1.7086</strain>
    </source>
</reference>
<name>A0A917YXS1_9ALTE</name>
<dbReference type="PANTHER" id="PTHR36536">
    <property type="entry name" value="UPF0111 PROTEIN HI_1603"/>
    <property type="match status" value="1"/>
</dbReference>
<proteinExistence type="inferred from homology"/>
<sequence>MSTNSFLEVFAKSPLKPLEEHINTVHECSQGLLPFFEAVFNKDWKEAEKLQHDISHLERKADALKRELRVNLPAGIFMPIQRQDLLDLLSQQDKIANRARDISGLMLGRQLAIHESLHDLFRNFVMRSIDATRQAQNVTNELDELLETGFKGREVKVVEDMIDQLDQIEDDTDKMQVVLRRELWKLESQLNPVDVMFLYKVIEWIGDLADISQRVGSRLELMLAS</sequence>
<keyword evidence="3" id="KW-1185">Reference proteome</keyword>
<dbReference type="EMBL" id="BMLS01000002">
    <property type="protein sequence ID" value="GGO67190.1"/>
    <property type="molecule type" value="Genomic_DNA"/>
</dbReference>
<dbReference type="InterPro" id="IPR018445">
    <property type="entry name" value="Put_Phosphate_transp_reg"/>
</dbReference>
<reference evidence="2" key="2">
    <citation type="submission" date="2020-09" db="EMBL/GenBank/DDBJ databases">
        <authorList>
            <person name="Sun Q."/>
            <person name="Zhou Y."/>
        </authorList>
    </citation>
    <scope>NUCLEOTIDE SEQUENCE</scope>
    <source>
        <strain evidence="2">CGMCC 1.7086</strain>
    </source>
</reference>
<dbReference type="Proteomes" id="UP000606935">
    <property type="component" value="Unassembled WGS sequence"/>
</dbReference>
<dbReference type="SUPFAM" id="SSF109755">
    <property type="entry name" value="PhoU-like"/>
    <property type="match status" value="1"/>
</dbReference>
<dbReference type="NCBIfam" id="TIGR00153">
    <property type="entry name" value="TIGR00153 family protein"/>
    <property type="match status" value="1"/>
</dbReference>
<organism evidence="2 3">
    <name type="scientific">Bowmanella pacifica</name>
    <dbReference type="NCBI Taxonomy" id="502051"/>
    <lineage>
        <taxon>Bacteria</taxon>
        <taxon>Pseudomonadati</taxon>
        <taxon>Pseudomonadota</taxon>
        <taxon>Gammaproteobacteria</taxon>
        <taxon>Alteromonadales</taxon>
        <taxon>Alteromonadaceae</taxon>
        <taxon>Bowmanella</taxon>
    </lineage>
</organism>
<comment type="similarity">
    <text evidence="1">Belongs to the UPF0111 family.</text>
</comment>
<dbReference type="Gene3D" id="1.20.58.220">
    <property type="entry name" value="Phosphate transport system protein phou homolog 2, domain 2"/>
    <property type="match status" value="1"/>
</dbReference>
<dbReference type="AlphaFoldDB" id="A0A917YXS1"/>
<comment type="caution">
    <text evidence="2">The sequence shown here is derived from an EMBL/GenBank/DDBJ whole genome shotgun (WGS) entry which is preliminary data.</text>
</comment>
<evidence type="ECO:0000256" key="1">
    <source>
        <dbReference type="ARBA" id="ARBA00008591"/>
    </source>
</evidence>
<gene>
    <name evidence="2" type="ORF">GCM10010982_13060</name>
</gene>
<dbReference type="Pfam" id="PF01865">
    <property type="entry name" value="PhoU_div"/>
    <property type="match status" value="1"/>
</dbReference>
<dbReference type="InterPro" id="IPR002727">
    <property type="entry name" value="DUF47"/>
</dbReference>
<dbReference type="InterPro" id="IPR038078">
    <property type="entry name" value="PhoU-like_sf"/>
</dbReference>
<evidence type="ECO:0000313" key="2">
    <source>
        <dbReference type="EMBL" id="GGO67190.1"/>
    </source>
</evidence>
<evidence type="ECO:0000313" key="3">
    <source>
        <dbReference type="Proteomes" id="UP000606935"/>
    </source>
</evidence>
<protein>
    <submittedName>
        <fullName evidence="2">Phosphate transport regulator</fullName>
    </submittedName>
</protein>
<dbReference type="PANTHER" id="PTHR36536:SF3">
    <property type="entry name" value="UPF0111 PROTEIN HI_1603"/>
    <property type="match status" value="1"/>
</dbReference>
<accession>A0A917YXS1</accession>